<reference evidence="1" key="1">
    <citation type="submission" date="2020-12" db="EMBL/GenBank/DDBJ databases">
        <title>WGS assembly of Carya illinoinensis cv. Pawnee.</title>
        <authorList>
            <person name="Platts A."/>
            <person name="Shu S."/>
            <person name="Wright S."/>
            <person name="Barry K."/>
            <person name="Edger P."/>
            <person name="Pires J.C."/>
            <person name="Schmutz J."/>
        </authorList>
    </citation>
    <scope>NUCLEOTIDE SEQUENCE</scope>
    <source>
        <tissue evidence="1">Leaf</tissue>
    </source>
</reference>
<comment type="caution">
    <text evidence="1">The sequence shown here is derived from an EMBL/GenBank/DDBJ whole genome shotgun (WGS) entry which is preliminary data.</text>
</comment>
<gene>
    <name evidence="1" type="ORF">CIPAW_10G008400</name>
</gene>
<evidence type="ECO:0008006" key="3">
    <source>
        <dbReference type="Google" id="ProtNLM"/>
    </source>
</evidence>
<keyword evidence="2" id="KW-1185">Reference proteome</keyword>
<proteinExistence type="predicted"/>
<name>A0A8T1P8K5_CARIL</name>
<evidence type="ECO:0000313" key="1">
    <source>
        <dbReference type="EMBL" id="KAG6638054.1"/>
    </source>
</evidence>
<evidence type="ECO:0000313" key="2">
    <source>
        <dbReference type="Proteomes" id="UP000811609"/>
    </source>
</evidence>
<dbReference type="EMBL" id="CM031818">
    <property type="protein sequence ID" value="KAG6638054.1"/>
    <property type="molecule type" value="Genomic_DNA"/>
</dbReference>
<sequence>MNTTHVEVETDSKLVAQWWDKGGTVPWRCQAYWKQAKTMASSMVIQISQSFRVTNHVATKLAKLGSSSKEVFFESTHSLPKDILGAVRMDKVGSHIFRQK</sequence>
<dbReference type="Proteomes" id="UP000811609">
    <property type="component" value="Chromosome 10"/>
</dbReference>
<protein>
    <recommendedName>
        <fullName evidence="3">RNase H type-1 domain-containing protein</fullName>
    </recommendedName>
</protein>
<organism evidence="1 2">
    <name type="scientific">Carya illinoinensis</name>
    <name type="common">Pecan</name>
    <dbReference type="NCBI Taxonomy" id="32201"/>
    <lineage>
        <taxon>Eukaryota</taxon>
        <taxon>Viridiplantae</taxon>
        <taxon>Streptophyta</taxon>
        <taxon>Embryophyta</taxon>
        <taxon>Tracheophyta</taxon>
        <taxon>Spermatophyta</taxon>
        <taxon>Magnoliopsida</taxon>
        <taxon>eudicotyledons</taxon>
        <taxon>Gunneridae</taxon>
        <taxon>Pentapetalae</taxon>
        <taxon>rosids</taxon>
        <taxon>fabids</taxon>
        <taxon>Fagales</taxon>
        <taxon>Juglandaceae</taxon>
        <taxon>Carya</taxon>
    </lineage>
</organism>
<dbReference type="AlphaFoldDB" id="A0A8T1P8K5"/>
<accession>A0A8T1P8K5</accession>